<accession>A0A061JPC6</accession>
<sequence>MKERIEHSLRLAVVTSMVVGRPQLGIVSNTARWPRATTIRATVAARITMAPAAQVEHPANQAPVIMVITKAMTIMRPRSPRRLSTAMAVTVPMRKANPLQKTMCTQTGSNTSTNIRYMCAYAVLIEALRKAVQQAEDRP</sequence>
<organism evidence="1 2">
    <name type="scientific">Stutzerimonas stutzeri KOS6</name>
    <dbReference type="NCBI Taxonomy" id="1218352"/>
    <lineage>
        <taxon>Bacteria</taxon>
        <taxon>Pseudomonadati</taxon>
        <taxon>Pseudomonadota</taxon>
        <taxon>Gammaproteobacteria</taxon>
        <taxon>Pseudomonadales</taxon>
        <taxon>Pseudomonadaceae</taxon>
        <taxon>Stutzerimonas</taxon>
    </lineage>
</organism>
<name>A0A061JPC6_STUST</name>
<dbReference type="AlphaFoldDB" id="A0A061JPC6"/>
<evidence type="ECO:0000313" key="2">
    <source>
        <dbReference type="Proteomes" id="UP000026923"/>
    </source>
</evidence>
<evidence type="ECO:0000313" key="1">
    <source>
        <dbReference type="EMBL" id="EWC40458.1"/>
    </source>
</evidence>
<dbReference type="Proteomes" id="UP000026923">
    <property type="component" value="Unassembled WGS sequence"/>
</dbReference>
<protein>
    <submittedName>
        <fullName evidence="1">Uncharacterized protein</fullName>
    </submittedName>
</protein>
<comment type="caution">
    <text evidence="1">The sequence shown here is derived from an EMBL/GenBank/DDBJ whole genome shotgun (WGS) entry which is preliminary data.</text>
</comment>
<proteinExistence type="predicted"/>
<reference evidence="1 2" key="1">
    <citation type="journal article" date="2013" name="Genome Announc.">
        <title>Draft Genome of the Nitrogen-Fixing Bacterium Pseudomonas stutzeri Strain KOS6 Isolated from Industrial Hydrocarbon Sludge.</title>
        <authorList>
            <person name="Grigoryeva T.V."/>
            <person name="Laikov A.V."/>
            <person name="Naumova R.P."/>
            <person name="Manolov A.I."/>
            <person name="Larin A.K."/>
            <person name="Karpova I.Y."/>
            <person name="Semashko T.A."/>
            <person name="Alexeev D.G."/>
            <person name="Kostryukova E.S."/>
            <person name="Muller R."/>
            <person name="Govorun V.M."/>
        </authorList>
    </citation>
    <scope>NUCLEOTIDE SEQUENCE [LARGE SCALE GENOMIC DNA]</scope>
    <source>
        <strain evidence="1 2">KOS6</strain>
    </source>
</reference>
<dbReference type="EMBL" id="AMCZ02000020">
    <property type="protein sequence ID" value="EWC40458.1"/>
    <property type="molecule type" value="Genomic_DNA"/>
</dbReference>
<gene>
    <name evidence="1" type="ORF">B597_015050</name>
</gene>
<dbReference type="HOGENOM" id="CLU_1843398_0_0_6"/>